<keyword evidence="2" id="KW-0560">Oxidoreductase</keyword>
<evidence type="ECO:0008006" key="7">
    <source>
        <dbReference type="Google" id="ProtNLM"/>
    </source>
</evidence>
<organism evidence="5 6">
    <name type="scientific">Enterococcus phoeniculicola ATCC BAA-412</name>
    <dbReference type="NCBI Taxonomy" id="1158610"/>
    <lineage>
        <taxon>Bacteria</taxon>
        <taxon>Bacillati</taxon>
        <taxon>Bacillota</taxon>
        <taxon>Bacilli</taxon>
        <taxon>Lactobacillales</taxon>
        <taxon>Enterococcaceae</taxon>
        <taxon>Enterococcus</taxon>
    </lineage>
</organism>
<dbReference type="AlphaFoldDB" id="R3W2S7"/>
<dbReference type="eggNOG" id="COG0673">
    <property type="taxonomic scope" value="Bacteria"/>
</dbReference>
<feature type="domain" description="Gfo/Idh/MocA-like oxidoreductase N-terminal" evidence="3">
    <location>
        <begin position="4"/>
        <end position="123"/>
    </location>
</feature>
<evidence type="ECO:0000256" key="2">
    <source>
        <dbReference type="ARBA" id="ARBA00023002"/>
    </source>
</evidence>
<protein>
    <recommendedName>
        <fullName evidence="7">Inositol 2-dehydrogenase</fullName>
    </recommendedName>
</protein>
<gene>
    <name evidence="5" type="ORF">UC3_02300</name>
</gene>
<proteinExistence type="inferred from homology"/>
<reference evidence="5 6" key="1">
    <citation type="submission" date="2013-02" db="EMBL/GenBank/DDBJ databases">
        <title>The Genome Sequence of Enterococcus phoeniculicola BAA-412.</title>
        <authorList>
            <consortium name="The Broad Institute Genome Sequencing Platform"/>
            <consortium name="The Broad Institute Genome Sequencing Center for Infectious Disease"/>
            <person name="Earl A.M."/>
            <person name="Gilmore M.S."/>
            <person name="Lebreton F."/>
            <person name="Walker B."/>
            <person name="Young S.K."/>
            <person name="Zeng Q."/>
            <person name="Gargeya S."/>
            <person name="Fitzgerald M."/>
            <person name="Haas B."/>
            <person name="Abouelleil A."/>
            <person name="Alvarado L."/>
            <person name="Arachchi H.M."/>
            <person name="Berlin A.M."/>
            <person name="Chapman S.B."/>
            <person name="Dewar J."/>
            <person name="Goldberg J."/>
            <person name="Griggs A."/>
            <person name="Gujja S."/>
            <person name="Hansen M."/>
            <person name="Howarth C."/>
            <person name="Imamovic A."/>
            <person name="Larimer J."/>
            <person name="McCowan C."/>
            <person name="Murphy C."/>
            <person name="Neiman D."/>
            <person name="Pearson M."/>
            <person name="Priest M."/>
            <person name="Roberts A."/>
            <person name="Saif S."/>
            <person name="Shea T."/>
            <person name="Sisk P."/>
            <person name="Sykes S."/>
            <person name="Wortman J."/>
            <person name="Nusbaum C."/>
            <person name="Birren B."/>
        </authorList>
    </citation>
    <scope>NUCLEOTIDE SEQUENCE [LARGE SCALE GENOMIC DNA]</scope>
    <source>
        <strain evidence="5 6">ATCC BAA-412</strain>
    </source>
</reference>
<evidence type="ECO:0000313" key="6">
    <source>
        <dbReference type="Proteomes" id="UP000013785"/>
    </source>
</evidence>
<dbReference type="PANTHER" id="PTHR42840">
    <property type="entry name" value="NAD(P)-BINDING ROSSMANN-FOLD SUPERFAMILY PROTEIN-RELATED"/>
    <property type="match status" value="1"/>
</dbReference>
<dbReference type="RefSeq" id="WP_010768944.1">
    <property type="nucleotide sequence ID" value="NZ_ASWE01000001.1"/>
</dbReference>
<dbReference type="InterPro" id="IPR000683">
    <property type="entry name" value="Gfo/Idh/MocA-like_OxRdtase_N"/>
</dbReference>
<dbReference type="Pfam" id="PF22725">
    <property type="entry name" value="GFO_IDH_MocA_C3"/>
    <property type="match status" value="1"/>
</dbReference>
<sequence>MKKITVGVIGAGRIGKLHVENMLQLPNILVKTISDPMLESAQAWGHERGIQQIVPDPQLLLDDPEIDAIFICSPTDTHVDLIKAAAKQGKHIFCEKPISFSDTETLEAYEAIKEANVKVQIGFNRRFDKNYARVQQCVTNHSIGQLHILKITSRDPEPPSLDYVKRSGGLFMDMTIHDFDMARFASGSEVTEVFVTGGALVNPKIAEVNDIDTAVISLKFANGAVGVIDNSREAVYGYDQRIEAFGSKGAAESRNEQETTVKLSTAESVSEDQPLHFFLERYNDAYICEIRAFFEAILTDTKPPCTFEDGIMAQRIAQATKESYETKKPVSVKFLS</sequence>
<evidence type="ECO:0000259" key="4">
    <source>
        <dbReference type="Pfam" id="PF22725"/>
    </source>
</evidence>
<dbReference type="NCBIfam" id="TIGR04380">
    <property type="entry name" value="myo_inos_iolG"/>
    <property type="match status" value="1"/>
</dbReference>
<dbReference type="EMBL" id="AJAT01000017">
    <property type="protein sequence ID" value="EOL41952.1"/>
    <property type="molecule type" value="Genomic_DNA"/>
</dbReference>
<comment type="similarity">
    <text evidence="1">Belongs to the Gfo/Idh/MocA family.</text>
</comment>
<dbReference type="OrthoDB" id="9815825at2"/>
<dbReference type="InterPro" id="IPR036291">
    <property type="entry name" value="NAD(P)-bd_dom_sf"/>
</dbReference>
<name>R3W2S7_9ENTE</name>
<feature type="domain" description="GFO/IDH/MocA-like oxidoreductase" evidence="4">
    <location>
        <begin position="131"/>
        <end position="251"/>
    </location>
</feature>
<dbReference type="GO" id="GO:0000166">
    <property type="term" value="F:nucleotide binding"/>
    <property type="evidence" value="ECO:0007669"/>
    <property type="project" value="InterPro"/>
</dbReference>
<dbReference type="Pfam" id="PF01408">
    <property type="entry name" value="GFO_IDH_MocA"/>
    <property type="match status" value="1"/>
</dbReference>
<dbReference type="SUPFAM" id="SSF51735">
    <property type="entry name" value="NAD(P)-binding Rossmann-fold domains"/>
    <property type="match status" value="1"/>
</dbReference>
<evidence type="ECO:0000259" key="3">
    <source>
        <dbReference type="Pfam" id="PF01408"/>
    </source>
</evidence>
<dbReference type="InterPro" id="IPR030827">
    <property type="entry name" value="Myo_inos_IolG"/>
</dbReference>
<dbReference type="Proteomes" id="UP000013785">
    <property type="component" value="Unassembled WGS sequence"/>
</dbReference>
<dbReference type="PATRIC" id="fig|1158610.3.peg.2276"/>
<dbReference type="SUPFAM" id="SSF55347">
    <property type="entry name" value="Glyceraldehyde-3-phosphate dehydrogenase-like, C-terminal domain"/>
    <property type="match status" value="1"/>
</dbReference>
<dbReference type="STRING" id="154621.RV11_GL001712"/>
<dbReference type="Gene3D" id="3.30.360.10">
    <property type="entry name" value="Dihydrodipicolinate Reductase, domain 2"/>
    <property type="match status" value="1"/>
</dbReference>
<dbReference type="Gene3D" id="3.40.50.720">
    <property type="entry name" value="NAD(P)-binding Rossmann-like Domain"/>
    <property type="match status" value="1"/>
</dbReference>
<accession>R3W2S7</accession>
<dbReference type="HOGENOM" id="CLU_023194_0_3_9"/>
<evidence type="ECO:0000313" key="5">
    <source>
        <dbReference type="EMBL" id="EOL41952.1"/>
    </source>
</evidence>
<dbReference type="PANTHER" id="PTHR42840:SF3">
    <property type="entry name" value="BINDING ROSSMANN FOLD OXIDOREDUCTASE, PUTATIVE (AFU_ORTHOLOGUE AFUA_2G10240)-RELATED"/>
    <property type="match status" value="1"/>
</dbReference>
<dbReference type="InterPro" id="IPR055170">
    <property type="entry name" value="GFO_IDH_MocA-like_dom"/>
</dbReference>
<comment type="caution">
    <text evidence="5">The sequence shown here is derived from an EMBL/GenBank/DDBJ whole genome shotgun (WGS) entry which is preliminary data.</text>
</comment>
<evidence type="ECO:0000256" key="1">
    <source>
        <dbReference type="ARBA" id="ARBA00010928"/>
    </source>
</evidence>
<keyword evidence="6" id="KW-1185">Reference proteome</keyword>
<dbReference type="FunFam" id="3.30.360.10:FF:000023">
    <property type="entry name" value="Inositol 2-dehydrogenase"/>
    <property type="match status" value="1"/>
</dbReference>
<dbReference type="GO" id="GO:0016491">
    <property type="term" value="F:oxidoreductase activity"/>
    <property type="evidence" value="ECO:0007669"/>
    <property type="project" value="UniProtKB-KW"/>
</dbReference>